<dbReference type="KEGG" id="pms:KNP414_00834"/>
<proteinExistence type="predicted"/>
<dbReference type="Proteomes" id="UP000006620">
    <property type="component" value="Chromosome"/>
</dbReference>
<name>F8F4N2_PAEMK</name>
<protein>
    <submittedName>
        <fullName evidence="1">Uncharacterized protein</fullName>
    </submittedName>
</protein>
<reference evidence="1 2" key="2">
    <citation type="journal article" date="2013" name="Genome Announc.">
        <title>Genome Sequence of Growth-Improving Paenibacillus mucilaginosus Strain KNP414.</title>
        <authorList>
            <person name="Lu J.J."/>
            <person name="Wang J.F."/>
            <person name="Hu X.F."/>
        </authorList>
    </citation>
    <scope>NUCLEOTIDE SEQUENCE [LARGE SCALE GENOMIC DNA]</scope>
    <source>
        <strain evidence="1 2">KNP414</strain>
    </source>
</reference>
<sequence length="40" mass="4384">MSGCSLLASLFYLHFPSSFETGRVPVPASLQNPYMGLMSF</sequence>
<dbReference type="EMBL" id="CP002869">
    <property type="protein sequence ID" value="AEI39424.1"/>
    <property type="molecule type" value="Genomic_DNA"/>
</dbReference>
<organism evidence="1 2">
    <name type="scientific">Paenibacillus mucilaginosus (strain KNP414)</name>
    <dbReference type="NCBI Taxonomy" id="1036673"/>
    <lineage>
        <taxon>Bacteria</taxon>
        <taxon>Bacillati</taxon>
        <taxon>Bacillota</taxon>
        <taxon>Bacilli</taxon>
        <taxon>Bacillales</taxon>
        <taxon>Paenibacillaceae</taxon>
        <taxon>Paenibacillus</taxon>
    </lineage>
</organism>
<evidence type="ECO:0000313" key="1">
    <source>
        <dbReference type="EMBL" id="AEI39424.1"/>
    </source>
</evidence>
<gene>
    <name evidence="1" type="ordered locus">KNP414_00834</name>
</gene>
<accession>F8F4N2</accession>
<dbReference type="AlphaFoldDB" id="F8F4N2"/>
<evidence type="ECO:0000313" key="2">
    <source>
        <dbReference type="Proteomes" id="UP000006620"/>
    </source>
</evidence>
<reference evidence="2" key="1">
    <citation type="submission" date="2011-06" db="EMBL/GenBank/DDBJ databases">
        <title>Complete genome sequence of Paenibacillus mucilaginosus KNP414.</title>
        <authorList>
            <person name="Wang J."/>
            <person name="Hu S."/>
            <person name="Hu X."/>
            <person name="Zhang B."/>
            <person name="Dong D."/>
            <person name="Zhang S."/>
            <person name="Zhao K."/>
            <person name="Wu D."/>
        </authorList>
    </citation>
    <scope>NUCLEOTIDE SEQUENCE [LARGE SCALE GENOMIC DNA]</scope>
    <source>
        <strain evidence="2">KNP414</strain>
    </source>
</reference>
<dbReference type="PATRIC" id="fig|1036673.3.peg.741"/>
<dbReference type="HOGENOM" id="CLU_3293457_0_0_9"/>